<evidence type="ECO:0000256" key="9">
    <source>
        <dbReference type="ARBA" id="ARBA00023172"/>
    </source>
</evidence>
<keyword evidence="13" id="KW-1133">Transmembrane helix</keyword>
<evidence type="ECO:0000256" key="10">
    <source>
        <dbReference type="ARBA" id="ARBA00023204"/>
    </source>
</evidence>
<keyword evidence="13" id="KW-0472">Membrane</keyword>
<dbReference type="SUPFAM" id="SSF52540">
    <property type="entry name" value="P-loop containing nucleoside triphosphate hydrolases"/>
    <property type="match status" value="1"/>
</dbReference>
<evidence type="ECO:0000256" key="12">
    <source>
        <dbReference type="SAM" id="Coils"/>
    </source>
</evidence>
<evidence type="ECO:0008006" key="15">
    <source>
        <dbReference type="Google" id="ProtNLM"/>
    </source>
</evidence>
<evidence type="ECO:0000256" key="7">
    <source>
        <dbReference type="ARBA" id="ARBA00022840"/>
    </source>
</evidence>
<feature type="transmembrane region" description="Helical" evidence="13">
    <location>
        <begin position="613"/>
        <end position="637"/>
    </location>
</feature>
<dbReference type="GO" id="GO:0003697">
    <property type="term" value="F:single-stranded DNA binding"/>
    <property type="evidence" value="ECO:0007669"/>
    <property type="project" value="TreeGrafter"/>
</dbReference>
<keyword evidence="11" id="KW-0539">Nucleus</keyword>
<dbReference type="GO" id="GO:0005524">
    <property type="term" value="F:ATP binding"/>
    <property type="evidence" value="ECO:0007669"/>
    <property type="project" value="UniProtKB-KW"/>
</dbReference>
<comment type="similarity">
    <text evidence="3">Belongs to the SMC family. SMC6 subfamily.</text>
</comment>
<accession>A0A1I8EIW2</accession>
<dbReference type="WBParaSite" id="maker-PairedContig_2377-snap-gene-1.23-mRNA-1">
    <property type="protein sequence ID" value="maker-PairedContig_2377-snap-gene-1.23-mRNA-1"/>
    <property type="gene ID" value="maker-PairedContig_2377-snap-gene-1.23"/>
</dbReference>
<evidence type="ECO:0000313" key="14">
    <source>
        <dbReference type="WBParaSite" id="maker-PairedContig_2377-snap-gene-1.23-mRNA-1"/>
    </source>
</evidence>
<feature type="coiled-coil region" evidence="12">
    <location>
        <begin position="319"/>
        <end position="466"/>
    </location>
</feature>
<feature type="coiled-coil region" evidence="12">
    <location>
        <begin position="745"/>
        <end position="772"/>
    </location>
</feature>
<proteinExistence type="inferred from homology"/>
<evidence type="ECO:0000256" key="5">
    <source>
        <dbReference type="ARBA" id="ARBA00022741"/>
    </source>
</evidence>
<dbReference type="InterPro" id="IPR027417">
    <property type="entry name" value="P-loop_NTPase"/>
</dbReference>
<evidence type="ECO:0000256" key="11">
    <source>
        <dbReference type="ARBA" id="ARBA00023242"/>
    </source>
</evidence>
<organism evidence="14">
    <name type="scientific">Wuchereria bancrofti</name>
    <dbReference type="NCBI Taxonomy" id="6293"/>
    <lineage>
        <taxon>Eukaryota</taxon>
        <taxon>Metazoa</taxon>
        <taxon>Ecdysozoa</taxon>
        <taxon>Nematoda</taxon>
        <taxon>Chromadorea</taxon>
        <taxon>Rhabditida</taxon>
        <taxon>Spirurina</taxon>
        <taxon>Spiruromorpha</taxon>
        <taxon>Filarioidea</taxon>
        <taxon>Onchocercidae</taxon>
        <taxon>Wuchereria</taxon>
    </lineage>
</organism>
<name>A0A1I8EIW2_WUCBA</name>
<dbReference type="AlphaFoldDB" id="A0A1I8EIW2"/>
<dbReference type="PANTHER" id="PTHR19306">
    <property type="entry name" value="STRUCTURAL MAINTENANCE OF CHROMOSOMES 5,6 SMC5, SMC6"/>
    <property type="match status" value="1"/>
</dbReference>
<keyword evidence="9" id="KW-0233">DNA recombination</keyword>
<keyword evidence="6" id="KW-0227">DNA damage</keyword>
<keyword evidence="10" id="KW-0234">DNA repair</keyword>
<feature type="coiled-coil region" evidence="12">
    <location>
        <begin position="248"/>
        <end position="275"/>
    </location>
</feature>
<dbReference type="STRING" id="6293.A0A1I8EIW2"/>
<evidence type="ECO:0000256" key="4">
    <source>
        <dbReference type="ARBA" id="ARBA00022454"/>
    </source>
</evidence>
<feature type="coiled-coil region" evidence="12">
    <location>
        <begin position="828"/>
        <end position="1008"/>
    </location>
</feature>
<evidence type="ECO:0000256" key="6">
    <source>
        <dbReference type="ARBA" id="ARBA00022763"/>
    </source>
</evidence>
<evidence type="ECO:0000256" key="13">
    <source>
        <dbReference type="SAM" id="Phobius"/>
    </source>
</evidence>
<protein>
    <recommendedName>
        <fullName evidence="15">RecF/RecN/SMC N-terminal domain-containing protein</fullName>
    </recommendedName>
</protein>
<dbReference type="GO" id="GO:0035861">
    <property type="term" value="C:site of double-strand break"/>
    <property type="evidence" value="ECO:0007669"/>
    <property type="project" value="TreeGrafter"/>
</dbReference>
<dbReference type="GO" id="GO:0000724">
    <property type="term" value="P:double-strand break repair via homologous recombination"/>
    <property type="evidence" value="ECO:0007669"/>
    <property type="project" value="TreeGrafter"/>
</dbReference>
<keyword evidence="4" id="KW-0158">Chromosome</keyword>
<dbReference type="Gene3D" id="1.10.287.1490">
    <property type="match status" value="1"/>
</dbReference>
<evidence type="ECO:0000256" key="8">
    <source>
        <dbReference type="ARBA" id="ARBA00023054"/>
    </source>
</evidence>
<comment type="subcellular location">
    <subcellularLocation>
        <location evidence="2">Chromosome</location>
    </subcellularLocation>
    <subcellularLocation>
        <location evidence="1">Nucleus</location>
    </subcellularLocation>
</comment>
<dbReference type="PANTHER" id="PTHR19306:SF6">
    <property type="entry name" value="STRUCTURAL MAINTENANCE OF CHROMOSOMES PROTEIN 6"/>
    <property type="match status" value="1"/>
</dbReference>
<reference evidence="14" key="1">
    <citation type="submission" date="2016-11" db="UniProtKB">
        <authorList>
            <consortium name="WormBaseParasite"/>
        </authorList>
    </citation>
    <scope>IDENTIFICATION</scope>
    <source>
        <strain evidence="14">pt0022</strain>
    </source>
</reference>
<dbReference type="GO" id="GO:0003684">
    <property type="term" value="F:damaged DNA binding"/>
    <property type="evidence" value="ECO:0007669"/>
    <property type="project" value="TreeGrafter"/>
</dbReference>
<evidence type="ECO:0000256" key="2">
    <source>
        <dbReference type="ARBA" id="ARBA00004286"/>
    </source>
</evidence>
<keyword evidence="5" id="KW-0547">Nucleotide-binding</keyword>
<keyword evidence="13" id="KW-0812">Transmembrane</keyword>
<dbReference type="GO" id="GO:0030915">
    <property type="term" value="C:Smc5-Smc6 complex"/>
    <property type="evidence" value="ECO:0007669"/>
    <property type="project" value="TreeGrafter"/>
</dbReference>
<keyword evidence="8 12" id="KW-0175">Coiled coil</keyword>
<keyword evidence="7" id="KW-0067">ATP-binding</keyword>
<evidence type="ECO:0000256" key="3">
    <source>
        <dbReference type="ARBA" id="ARBA00006793"/>
    </source>
</evidence>
<dbReference type="Gene3D" id="3.40.50.300">
    <property type="entry name" value="P-loop containing nucleotide triphosphate hydrolases"/>
    <property type="match status" value="2"/>
</dbReference>
<sequence length="1172" mass="136402">MNLQIQKVSREKLAYFAMNCYNSQHKCFADELSKCSLNRKIAEVPGRIASIELFNFMCHESLKINFDVPNRNCFFIAGKSALFAALNMGLGGRGSQNERGNAMKQYIKDGQNRAKIRIVLTNCGFGKCPGYGDAVAVERTINLTSSTYQLKSLTYEEGRCNEQVISHKKTDLDKLLARFSIHLDNPIFWMSQNRCREFLQELKPEKLYNMFMSATGLDFSRRCYSESETYSDESEKLVLSIRQACCDKLKEIEKLRENRKRVQNMEQNKQNLSELKNILRWLPVRDCHKDLCKHDELLAKAAEVYAKLKGGFAIKEKMKADCVQKFEQIQKNKEKLQEKVEVFQDELKNLGEEKKSRRDEMLDIGQQLNTVERNHRILDAEIGSMEQQLKEIEAKKNQGIQYSIAEIEAELFELENRCTAVKEKQCSMEKRKKCFETELADAMKAERSLEAEISHWNVVLRELRDERERVVAMEQSDLARFGTSVPQIISLIKQNAAKFSKKPVGPIGKFRLSHVFHINVRIGIALSQCSVSNNGRKDHFFLAVEIANCRKFDVTNLGAYIRIKDDSWALAVEQCLRHLLSVWLCDNVHDRNILDSILQSHNIRAVGYIISKYFFFIVIYFIFLIHGFCYTSGCYFFRFLESRYDITLFEPPSEYLTVARMVTIANDNVFNVLVDQTQMESILLIGSDSLARRMMAENPPKNVYKGFTKNGDEVFAKTGDQVYRFYANHRYQKSVILTSTRTASIRTLNDQITKTEDELRNNRASLAKVQKNRQKIEGDLTTEMQQRNQELQCLRIDEVRRRSLQKRLDAARFEGSVDGQVMNLVSSLNQYRREKEKLIQSENVLQEQLTSSRELLHDTEMIRREKIREIRENENELKKRESDLEECRSEIDKMNNYENEYRQKLSKLEIHINDLQEKVKTLNEKLEKMKNEAREFVTDVPPDFTSLPDTAEAEERYRKLERRIQSAQESLEGTIVSEEALGALQNDYERLQKKYISAKQVVLELKKRLKLRNEKFLEVRNLTAERLSELYGGLMSIRNFKGSLIISHEERAIYIMAGTQKNQEINQAALLQRYRGKGNLQDLRGLSGGERTYTSACFVMALWQAMGTPIRCMDEFDVFLDLNNRKIVMELFADLATRQYPSYQFIFFTPQGVADFACRDRVQLFEMPKIRK</sequence>
<dbReference type="GO" id="GO:0005634">
    <property type="term" value="C:nucleus"/>
    <property type="evidence" value="ECO:0007669"/>
    <property type="project" value="UniProtKB-SubCell"/>
</dbReference>
<evidence type="ECO:0000256" key="1">
    <source>
        <dbReference type="ARBA" id="ARBA00004123"/>
    </source>
</evidence>